<feature type="compositionally biased region" description="Acidic residues" evidence="1">
    <location>
        <begin position="628"/>
        <end position="638"/>
    </location>
</feature>
<proteinExistence type="predicted"/>
<comment type="caution">
    <text evidence="2">The sequence shown here is derived from an EMBL/GenBank/DDBJ whole genome shotgun (WGS) entry which is preliminary data.</text>
</comment>
<accession>A0A813QID5</accession>
<organism evidence="2 3">
    <name type="scientific">Adineta ricciae</name>
    <name type="common">Rotifer</name>
    <dbReference type="NCBI Taxonomy" id="249248"/>
    <lineage>
        <taxon>Eukaryota</taxon>
        <taxon>Metazoa</taxon>
        <taxon>Spiralia</taxon>
        <taxon>Gnathifera</taxon>
        <taxon>Rotifera</taxon>
        <taxon>Eurotatoria</taxon>
        <taxon>Bdelloidea</taxon>
        <taxon>Adinetida</taxon>
        <taxon>Adinetidae</taxon>
        <taxon>Adineta</taxon>
    </lineage>
</organism>
<sequence>MEIFKISQDQDRIELFMPFEICRNLLVDGYCLNKDQSCSNIHMCYDYFYGSSCQQMNNCPYPHFITRKLHADILGPLMSLDLDALTKAFRVYCQSKKQWINHSMSKGQQQVTLNSSMNNNITPPPLMDTWRTITVPQINGNVSWKVNGRLHVTSRTYQKQQIAPGNYDGLQICWKPKKDIQTHFIEVIFSNENKSDGGPILTHQIHQHLGVAQVFYRNSDVADRVVRHGPVTFQSFTFNSRLLHQISDVRHICFANISPESERIGSYINVVSRPYKINQFTYYQNDPQMIVVEYNEDIDFRKIYSNVRNYPECDGSMINCIQLYLPETLLIEYDDHDYSEDDFRRLFDDQAVFHIKTYPHCAFVHFYSHADLVQSLENTSNSFIRMTPIYTNIFSLNHLHNYLQRKEMEQQTKSTLITPDETNEIIAEEPPRDESPSETRPSAPILTPLLAVDEQTGTSSEQKASNQQVQQATIATNVLSDSDDDFHDLPSEFDDEDLLLDELAENNGEMEFVRTAAKSLMSSLAEMEAANAETTAEDAPHSLSYADDFLITIKNRRFALAFLDYTLFRIEKNINTDKFRMLLTLRKRSRHKKRSNLNQQHAQASSETKSKKKRNKRNKKKLDSDPNPTEDDDNDSTI</sequence>
<gene>
    <name evidence="2" type="ORF">EDS130_LOCUS3171</name>
</gene>
<dbReference type="Proteomes" id="UP000663852">
    <property type="component" value="Unassembled WGS sequence"/>
</dbReference>
<dbReference type="AlphaFoldDB" id="A0A813QID5"/>
<evidence type="ECO:0000313" key="2">
    <source>
        <dbReference type="EMBL" id="CAF0768510.1"/>
    </source>
</evidence>
<feature type="compositionally biased region" description="Basic residues" evidence="1">
    <location>
        <begin position="610"/>
        <end position="620"/>
    </location>
</feature>
<reference evidence="2" key="1">
    <citation type="submission" date="2021-02" db="EMBL/GenBank/DDBJ databases">
        <authorList>
            <person name="Nowell W R."/>
        </authorList>
    </citation>
    <scope>NUCLEOTIDE SEQUENCE</scope>
</reference>
<feature type="region of interest" description="Disordered" evidence="1">
    <location>
        <begin position="410"/>
        <end position="444"/>
    </location>
</feature>
<dbReference type="OrthoDB" id="10018631at2759"/>
<protein>
    <recommendedName>
        <fullName evidence="4">C3H1-type domain-containing protein</fullName>
    </recommendedName>
</protein>
<evidence type="ECO:0008006" key="4">
    <source>
        <dbReference type="Google" id="ProtNLM"/>
    </source>
</evidence>
<name>A0A813QID5_ADIRI</name>
<feature type="compositionally biased region" description="Polar residues" evidence="1">
    <location>
        <begin position="596"/>
        <end position="607"/>
    </location>
</feature>
<evidence type="ECO:0000313" key="3">
    <source>
        <dbReference type="Proteomes" id="UP000663852"/>
    </source>
</evidence>
<dbReference type="EMBL" id="CAJNOJ010000008">
    <property type="protein sequence ID" value="CAF0768510.1"/>
    <property type="molecule type" value="Genomic_DNA"/>
</dbReference>
<evidence type="ECO:0000256" key="1">
    <source>
        <dbReference type="SAM" id="MobiDB-lite"/>
    </source>
</evidence>
<feature type="region of interest" description="Disordered" evidence="1">
    <location>
        <begin position="590"/>
        <end position="638"/>
    </location>
</feature>